<gene>
    <name evidence="1" type="ORF">IHE45_17G034300</name>
</gene>
<keyword evidence="1" id="KW-0723">Serine/threonine-protein kinase</keyword>
<evidence type="ECO:0000313" key="2">
    <source>
        <dbReference type="Proteomes" id="UP000827976"/>
    </source>
</evidence>
<keyword evidence="2" id="KW-1185">Reference proteome</keyword>
<comment type="caution">
    <text evidence="1">The sequence shown here is derived from an EMBL/GenBank/DDBJ whole genome shotgun (WGS) entry which is preliminary data.</text>
</comment>
<accession>A0ACB7UBE4</accession>
<dbReference type="EC" id="2.7.11.1" evidence="1"/>
<dbReference type="Proteomes" id="UP000827976">
    <property type="component" value="Chromosome 17"/>
</dbReference>
<name>A0ACB7UBE4_DIOAL</name>
<dbReference type="EMBL" id="CM037027">
    <property type="protein sequence ID" value="KAH7657631.1"/>
    <property type="molecule type" value="Genomic_DNA"/>
</dbReference>
<proteinExistence type="predicted"/>
<sequence length="1018" mass="111506">MAIIKAIATLFFTLTISYLSPKASSLTPEQQKQTLLQIKNFWSNPKSLQSWEDNKKSSTTAHCNWSGITCSSDGFITNISLPNQNIYGPIPDSLCNLTNLTHINLYNNSISGQFPKSLYNCSNLEYLNLGQNYLVGTIPSDINRISSSLVYLGLEANNFSGDIPPGIGQLPNIQSLILDNNLFNGSFPAELGQLSSLQTLWLAYNPFTPATIPQEFGKLKNLRFLWMTQANLIGNIPDSFSNLSALQQLDLSINNLTGPIPAGIWMLPNLEYLYLYANHLSGEINGTIGALNFVNIDIGINKLTGTIPEDFGKLNSLTSLGIYFNKFSGEIPPSIGLLPSLTSVRFFDNSLTGVLPSEFGKHSKLWEFDVSNNRISGELPAGLCAGGTLTSVVAFNNNLTGRLPDSLDHCVTLDNIQVYSNRLTGDVPSGMWSAMNLTTVMMHDNQLSGTLPEKLPWNISRLQIANNRFSGKIPSTAGNLQVFEAANNQFSGKIPASLSSFSRLQTLSLRGNQISGGIPGSISALRFVNILDLSDNHLSGEIPAGIGSLPSLTKLDLSGNELTGEIPQKMSELKLTFLNLSSNQLSGEVPAGLRNGAYDESFLANPGLCSPSTVINLKACGGQSDGQNHTSVALILFFVFGGLALLGTVVFAIVVIRDYKRRMDRIDLGPWKLTSFHSLDFTEERILKGLTEENLIGSGGGGQVYKIVLGNRAGEIVAVKKIRNSKKLDSSREKEFQAEVQILGTIRHANIVKLIACISNGDSKLLVYEYMHNKSLDRWLHAKHRSESRENVKLDWPTRLSIAIGAAKGLCYMHNDCNPAVVHRDVKSSNILLDDEFGAKIADFGLARMLENASEPESVSIVAGSFGYMAPECGYTRKVNEKVDVYSFGVVLLELTTGREAHDGGDDGSLADWAWQHFQDGNQLIDAIDYEIKDHAYMQEIEMVFKLGMLCTGRTPAMRPTMKEVLQVLLQFHQIEVVDRSHKMDYGVTPGCLQTKRGSRHNRISDSAEFGDYCTSPV</sequence>
<organism evidence="1 2">
    <name type="scientific">Dioscorea alata</name>
    <name type="common">Purple yam</name>
    <dbReference type="NCBI Taxonomy" id="55571"/>
    <lineage>
        <taxon>Eukaryota</taxon>
        <taxon>Viridiplantae</taxon>
        <taxon>Streptophyta</taxon>
        <taxon>Embryophyta</taxon>
        <taxon>Tracheophyta</taxon>
        <taxon>Spermatophyta</taxon>
        <taxon>Magnoliopsida</taxon>
        <taxon>Liliopsida</taxon>
        <taxon>Dioscoreales</taxon>
        <taxon>Dioscoreaceae</taxon>
        <taxon>Dioscorea</taxon>
    </lineage>
</organism>
<evidence type="ECO:0000313" key="1">
    <source>
        <dbReference type="EMBL" id="KAH7657631.1"/>
    </source>
</evidence>
<keyword evidence="1" id="KW-0418">Kinase</keyword>
<protein>
    <submittedName>
        <fullName evidence="1">Non-specific serine/threonine protein kinase protein</fullName>
        <ecNumber evidence="1">2.7.11.1</ecNumber>
    </submittedName>
</protein>
<reference evidence="2" key="1">
    <citation type="journal article" date="2022" name="Nat. Commun.">
        <title>Chromosome evolution and the genetic basis of agronomically important traits in greater yam.</title>
        <authorList>
            <person name="Bredeson J.V."/>
            <person name="Lyons J.B."/>
            <person name="Oniyinde I.O."/>
            <person name="Okereke N.R."/>
            <person name="Kolade O."/>
            <person name="Nnabue I."/>
            <person name="Nwadili C.O."/>
            <person name="Hribova E."/>
            <person name="Parker M."/>
            <person name="Nwogha J."/>
            <person name="Shu S."/>
            <person name="Carlson J."/>
            <person name="Kariba R."/>
            <person name="Muthemba S."/>
            <person name="Knop K."/>
            <person name="Barton G.J."/>
            <person name="Sherwood A.V."/>
            <person name="Lopez-Montes A."/>
            <person name="Asiedu R."/>
            <person name="Jamnadass R."/>
            <person name="Muchugi A."/>
            <person name="Goodstein D."/>
            <person name="Egesi C.N."/>
            <person name="Featherston J."/>
            <person name="Asfaw A."/>
            <person name="Simpson G.G."/>
            <person name="Dolezel J."/>
            <person name="Hendre P.S."/>
            <person name="Van Deynze A."/>
            <person name="Kumar P.L."/>
            <person name="Obidiegwu J.E."/>
            <person name="Bhattacharjee R."/>
            <person name="Rokhsar D.S."/>
        </authorList>
    </citation>
    <scope>NUCLEOTIDE SEQUENCE [LARGE SCALE GENOMIC DNA]</scope>
    <source>
        <strain evidence="2">cv. TDa95/00328</strain>
    </source>
</reference>
<keyword evidence="1" id="KW-0808">Transferase</keyword>